<dbReference type="AlphaFoldDB" id="A0A1Z4F0R4"/>
<dbReference type="EMBL" id="AP018165">
    <property type="protein sequence ID" value="BAX98789.1"/>
    <property type="molecule type" value="Genomic_DNA"/>
</dbReference>
<dbReference type="PRINTS" id="PR00081">
    <property type="entry name" value="GDHRDH"/>
</dbReference>
<dbReference type="Pfam" id="PF00106">
    <property type="entry name" value="adh_short"/>
    <property type="match status" value="1"/>
</dbReference>
<dbReference type="PROSITE" id="PS00061">
    <property type="entry name" value="ADH_SHORT"/>
    <property type="match status" value="1"/>
</dbReference>
<evidence type="ECO:0000256" key="2">
    <source>
        <dbReference type="ARBA" id="ARBA00022857"/>
    </source>
</evidence>
<keyword evidence="7" id="KW-1185">Reference proteome</keyword>
<accession>A0A1Z4F0R4</accession>
<evidence type="ECO:0000256" key="4">
    <source>
        <dbReference type="RuleBase" id="RU000363"/>
    </source>
</evidence>
<feature type="domain" description="Ketoreductase" evidence="5">
    <location>
        <begin position="9"/>
        <end position="178"/>
    </location>
</feature>
<proteinExistence type="inferred from homology"/>
<organism evidence="6 7">
    <name type="scientific">[Mycobacterium] stephanolepidis</name>
    <dbReference type="NCBI Taxonomy" id="1520670"/>
    <lineage>
        <taxon>Bacteria</taxon>
        <taxon>Bacillati</taxon>
        <taxon>Actinomycetota</taxon>
        <taxon>Actinomycetes</taxon>
        <taxon>Mycobacteriales</taxon>
        <taxon>Mycobacteriaceae</taxon>
        <taxon>Mycobacteroides</taxon>
    </lineage>
</organism>
<dbReference type="NCBIfam" id="NF005878">
    <property type="entry name" value="PRK07825.1"/>
    <property type="match status" value="1"/>
</dbReference>
<reference evidence="7" key="1">
    <citation type="journal article" date="2017" name="Genome Announc.">
        <title>Complete Genome Sequence of Mycobacterium stephanolepidis.</title>
        <authorList>
            <person name="Fukano H."/>
            <person name="Yoshida M."/>
            <person name="Katayama Y."/>
            <person name="Omatsu T."/>
            <person name="Mizutani T."/>
            <person name="Kurata O."/>
            <person name="Wada S."/>
            <person name="Hoshino Y."/>
        </authorList>
    </citation>
    <scope>NUCLEOTIDE SEQUENCE [LARGE SCALE GENOMIC DNA]</scope>
    <source>
        <strain evidence="7">NJB0901</strain>
    </source>
</reference>
<evidence type="ECO:0000313" key="7">
    <source>
        <dbReference type="Proteomes" id="UP000217954"/>
    </source>
</evidence>
<dbReference type="RefSeq" id="WP_096503018.1">
    <property type="nucleotide sequence ID" value="NZ_AP018165.1"/>
</dbReference>
<dbReference type="CDD" id="cd05233">
    <property type="entry name" value="SDR_c"/>
    <property type="match status" value="1"/>
</dbReference>
<evidence type="ECO:0000256" key="1">
    <source>
        <dbReference type="ARBA" id="ARBA00006484"/>
    </source>
</evidence>
<keyword evidence="2" id="KW-0521">NADP</keyword>
<dbReference type="PRINTS" id="PR00080">
    <property type="entry name" value="SDRFAMILY"/>
</dbReference>
<dbReference type="InterPro" id="IPR036291">
    <property type="entry name" value="NAD(P)-bd_dom_sf"/>
</dbReference>
<evidence type="ECO:0000259" key="5">
    <source>
        <dbReference type="SMART" id="SM00822"/>
    </source>
</evidence>
<dbReference type="InterPro" id="IPR020904">
    <property type="entry name" value="Sc_DH/Rdtase_CS"/>
</dbReference>
<keyword evidence="3" id="KW-0560">Oxidoreductase</keyword>
<dbReference type="SMART" id="SM00822">
    <property type="entry name" value="PKS_KR"/>
    <property type="match status" value="1"/>
</dbReference>
<dbReference type="PANTHER" id="PTHR43391">
    <property type="entry name" value="RETINOL DEHYDROGENASE-RELATED"/>
    <property type="match status" value="1"/>
</dbReference>
<evidence type="ECO:0000313" key="6">
    <source>
        <dbReference type="EMBL" id="BAX98789.1"/>
    </source>
</evidence>
<dbReference type="GO" id="GO:0016491">
    <property type="term" value="F:oxidoreductase activity"/>
    <property type="evidence" value="ECO:0007669"/>
    <property type="project" value="UniProtKB-KW"/>
</dbReference>
<dbReference type="SUPFAM" id="SSF51735">
    <property type="entry name" value="NAD(P)-binding Rossmann-fold domains"/>
    <property type="match status" value="1"/>
</dbReference>
<reference evidence="6 7" key="2">
    <citation type="journal article" date="2017" name="Int. J. Syst. Evol. Microbiol.">
        <title>Mycobacterium stephanolepidis sp. nov., a rapidly growing species related to Mycobacterium chelonae, isolated from marine teleost fish, Stephanolepis cirrhifer.</title>
        <authorList>
            <person name="Fukano H."/>
            <person name="Wada S."/>
            <person name="Kurata O."/>
            <person name="Katayama K."/>
            <person name="Fujiwara N."/>
            <person name="Hoshino Y."/>
        </authorList>
    </citation>
    <scope>NUCLEOTIDE SEQUENCE [LARGE SCALE GENOMIC DNA]</scope>
    <source>
        <strain evidence="6 7">NJB0901</strain>
    </source>
</reference>
<dbReference type="KEGG" id="mste:MSTE_03488"/>
<dbReference type="InterPro" id="IPR057326">
    <property type="entry name" value="KR_dom"/>
</dbReference>
<dbReference type="Gene3D" id="3.40.50.720">
    <property type="entry name" value="NAD(P)-binding Rossmann-like Domain"/>
    <property type="match status" value="1"/>
</dbReference>
<evidence type="ECO:0000256" key="3">
    <source>
        <dbReference type="ARBA" id="ARBA00023002"/>
    </source>
</evidence>
<sequence length="276" mass="29287">MAKPDLCGKIVVITGGARGIGRATAAEFVKHGAKVVIGDLDKKLCEQTAEQLGGETIGLPLDVVNYGSFESFIATTMNTYGRLDVMVNNAGIMPISPFGTESLESIQRQLDINVRGVMWGCQLALRVMTGGGTLVNIASAAGKFGSPGLATYCATKHAVVGLSESLSLELGPDNIGVVCVMPGLVNTELISGVADHWLLKTVQPEDIASATVRAVGRKRFPVFVPKRLTPITKVLAVMPRSAIEPAMKLIGVNHHILDAYNSQRRADYESRITNSG</sequence>
<dbReference type="Proteomes" id="UP000217954">
    <property type="component" value="Chromosome"/>
</dbReference>
<dbReference type="PANTHER" id="PTHR43391:SF14">
    <property type="entry name" value="DEHYDROGENASE_REDUCTASE SDR FAMILY PROTEIN 7-LIKE"/>
    <property type="match status" value="1"/>
</dbReference>
<dbReference type="OrthoDB" id="9775296at2"/>
<comment type="similarity">
    <text evidence="1 4">Belongs to the short-chain dehydrogenases/reductases (SDR) family.</text>
</comment>
<dbReference type="InterPro" id="IPR002347">
    <property type="entry name" value="SDR_fam"/>
</dbReference>
<protein>
    <submittedName>
        <fullName evidence="6">Putative short-chain dehydrogenase/reductase</fullName>
    </submittedName>
</protein>
<name>A0A1Z4F0R4_9MYCO</name>
<dbReference type="FunFam" id="3.40.50.720:FF:000084">
    <property type="entry name" value="Short-chain dehydrogenase reductase"/>
    <property type="match status" value="1"/>
</dbReference>
<gene>
    <name evidence="6" type="ORF">MSTE_03488</name>
</gene>